<keyword evidence="1" id="KW-1133">Transmembrane helix</keyword>
<organism evidence="2 3">
    <name type="scientific">Agromyces ramosus</name>
    <dbReference type="NCBI Taxonomy" id="33879"/>
    <lineage>
        <taxon>Bacteria</taxon>
        <taxon>Bacillati</taxon>
        <taxon>Actinomycetota</taxon>
        <taxon>Actinomycetes</taxon>
        <taxon>Micrococcales</taxon>
        <taxon>Microbacteriaceae</taxon>
        <taxon>Agromyces</taxon>
    </lineage>
</organism>
<evidence type="ECO:0000313" key="2">
    <source>
        <dbReference type="EMBL" id="MDQ0895688.1"/>
    </source>
</evidence>
<dbReference type="EMBL" id="JAUSYY010000001">
    <property type="protein sequence ID" value="MDQ0895688.1"/>
    <property type="molecule type" value="Genomic_DNA"/>
</dbReference>
<dbReference type="Proteomes" id="UP001239083">
    <property type="component" value="Unassembled WGS sequence"/>
</dbReference>
<name>A0ABU0RC94_9MICO</name>
<feature type="transmembrane region" description="Helical" evidence="1">
    <location>
        <begin position="159"/>
        <end position="182"/>
    </location>
</feature>
<feature type="transmembrane region" description="Helical" evidence="1">
    <location>
        <begin position="77"/>
        <end position="99"/>
    </location>
</feature>
<evidence type="ECO:0000313" key="3">
    <source>
        <dbReference type="Proteomes" id="UP001239083"/>
    </source>
</evidence>
<protein>
    <submittedName>
        <fullName evidence="2">ABC-2 type transport system permease protein</fullName>
    </submittedName>
</protein>
<dbReference type="RefSeq" id="WP_307043973.1">
    <property type="nucleotide sequence ID" value="NZ_JAUSYY010000001.1"/>
</dbReference>
<keyword evidence="3" id="KW-1185">Reference proteome</keyword>
<feature type="transmembrane region" description="Helical" evidence="1">
    <location>
        <begin position="189"/>
        <end position="207"/>
    </location>
</feature>
<dbReference type="Pfam" id="PF12679">
    <property type="entry name" value="ABC2_membrane_2"/>
    <property type="match status" value="1"/>
</dbReference>
<keyword evidence="1" id="KW-0472">Membrane</keyword>
<reference evidence="2 3" key="1">
    <citation type="submission" date="2023-07" db="EMBL/GenBank/DDBJ databases">
        <title>Comparative genomics of wheat-associated soil bacteria to identify genetic determinants of phenazine resistance.</title>
        <authorList>
            <person name="Mouncey N."/>
        </authorList>
    </citation>
    <scope>NUCLEOTIDE SEQUENCE [LARGE SCALE GENOMIC DNA]</scope>
    <source>
        <strain evidence="2 3">V3I3</strain>
    </source>
</reference>
<accession>A0ABU0RC94</accession>
<feature type="transmembrane region" description="Helical" evidence="1">
    <location>
        <begin position="126"/>
        <end position="147"/>
    </location>
</feature>
<evidence type="ECO:0000256" key="1">
    <source>
        <dbReference type="SAM" id="Phobius"/>
    </source>
</evidence>
<keyword evidence="1" id="KW-0812">Transmembrane</keyword>
<gene>
    <name evidence="2" type="ORF">QFZ26_003243</name>
</gene>
<proteinExistence type="predicted"/>
<comment type="caution">
    <text evidence="2">The sequence shown here is derived from an EMBL/GenBank/DDBJ whole genome shotgun (WGS) entry which is preliminary data.</text>
</comment>
<feature type="transmembrane region" description="Helical" evidence="1">
    <location>
        <begin position="238"/>
        <end position="258"/>
    </location>
</feature>
<feature type="transmembrane region" description="Helical" evidence="1">
    <location>
        <begin position="20"/>
        <end position="40"/>
    </location>
</feature>
<sequence length="265" mass="28053">MNRVLPLFRRTLADSWRGLAGWTAGVVATLLLYLPIYPSFGGNGQMQELVESLPPELVRTIGYDQISTGAGYAQSTFFGLVGFVLLTIAAVGWGTGAIANDEENGQLELTLAHGVTRGQVLAERSAAVLVKLAWLALVAVVTVLALNEPSELGIEVGPLVATSAALVGLSFLSAAAAIAVGAIAGRRSWALGAGAGIAVYGYVMNALSNQSDDLDGLHDWSPYAWAFGSEPLTNGWDWRIWLLYAVAAVLLVIGWIVFRRRDVAV</sequence>